<name>A0A0E9V6J2_ANGAN</name>
<organism evidence="1">
    <name type="scientific">Anguilla anguilla</name>
    <name type="common">European freshwater eel</name>
    <name type="synonym">Muraena anguilla</name>
    <dbReference type="NCBI Taxonomy" id="7936"/>
    <lineage>
        <taxon>Eukaryota</taxon>
        <taxon>Metazoa</taxon>
        <taxon>Chordata</taxon>
        <taxon>Craniata</taxon>
        <taxon>Vertebrata</taxon>
        <taxon>Euteleostomi</taxon>
        <taxon>Actinopterygii</taxon>
        <taxon>Neopterygii</taxon>
        <taxon>Teleostei</taxon>
        <taxon>Anguilliformes</taxon>
        <taxon>Anguillidae</taxon>
        <taxon>Anguilla</taxon>
    </lineage>
</organism>
<dbReference type="AlphaFoldDB" id="A0A0E9V6J2"/>
<protein>
    <submittedName>
        <fullName evidence="1">Uncharacterized protein</fullName>
    </submittedName>
</protein>
<dbReference type="EMBL" id="GBXM01035734">
    <property type="protein sequence ID" value="JAH72843.1"/>
    <property type="molecule type" value="Transcribed_RNA"/>
</dbReference>
<evidence type="ECO:0000313" key="1">
    <source>
        <dbReference type="EMBL" id="JAH72843.1"/>
    </source>
</evidence>
<accession>A0A0E9V6J2</accession>
<reference evidence="1" key="1">
    <citation type="submission" date="2014-11" db="EMBL/GenBank/DDBJ databases">
        <authorList>
            <person name="Amaro Gonzalez C."/>
        </authorList>
    </citation>
    <scope>NUCLEOTIDE SEQUENCE</scope>
</reference>
<reference evidence="1" key="2">
    <citation type="journal article" date="2015" name="Fish Shellfish Immunol.">
        <title>Early steps in the European eel (Anguilla anguilla)-Vibrio vulnificus interaction in the gills: Role of the RtxA13 toxin.</title>
        <authorList>
            <person name="Callol A."/>
            <person name="Pajuelo D."/>
            <person name="Ebbesson L."/>
            <person name="Teles M."/>
            <person name="MacKenzie S."/>
            <person name="Amaro C."/>
        </authorList>
    </citation>
    <scope>NUCLEOTIDE SEQUENCE</scope>
</reference>
<sequence length="54" mass="6212">MMINNESIYSINLAGISMPHYNMQLKCVMSLKVTLTLMSNTALVKFMNFTVLFY</sequence>
<proteinExistence type="predicted"/>